<dbReference type="SUPFAM" id="SSF53150">
    <property type="entry name" value="DNA repair protein MutS, domain II"/>
    <property type="match status" value="1"/>
</dbReference>
<dbReference type="Pfam" id="PF01624">
    <property type="entry name" value="MutS_I"/>
    <property type="match status" value="1"/>
</dbReference>
<keyword evidence="3" id="KW-0227">DNA damage</keyword>
<comment type="similarity">
    <text evidence="1">Belongs to the DNA mismatch repair MutS family.</text>
</comment>
<dbReference type="EMBL" id="MN740010">
    <property type="protein sequence ID" value="QHT83526.1"/>
    <property type="molecule type" value="Genomic_DNA"/>
</dbReference>
<dbReference type="GO" id="GO:0032301">
    <property type="term" value="C:MutSalpha complex"/>
    <property type="evidence" value="ECO:0007669"/>
    <property type="project" value="TreeGrafter"/>
</dbReference>
<dbReference type="InterPro" id="IPR007695">
    <property type="entry name" value="DNA_mismatch_repair_MutS-lik_N"/>
</dbReference>
<dbReference type="InterPro" id="IPR000432">
    <property type="entry name" value="DNA_mismatch_repair_MutS_C"/>
</dbReference>
<evidence type="ECO:0000313" key="8">
    <source>
        <dbReference type="EMBL" id="QHT83526.1"/>
    </source>
</evidence>
<evidence type="ECO:0000259" key="7">
    <source>
        <dbReference type="SMART" id="SM00534"/>
    </source>
</evidence>
<feature type="domain" description="DNA mismatch repair proteins mutS family" evidence="7">
    <location>
        <begin position="720"/>
        <end position="910"/>
    </location>
</feature>
<dbReference type="AlphaFoldDB" id="A0A6C0HTR0"/>
<proteinExistence type="inferred from homology"/>
<dbReference type="SUPFAM" id="SSF48334">
    <property type="entry name" value="DNA repair protein MutS, domain III"/>
    <property type="match status" value="1"/>
</dbReference>
<dbReference type="PANTHER" id="PTHR11361">
    <property type="entry name" value="DNA MISMATCH REPAIR PROTEIN MUTS FAMILY MEMBER"/>
    <property type="match status" value="1"/>
</dbReference>
<evidence type="ECO:0000256" key="3">
    <source>
        <dbReference type="ARBA" id="ARBA00022763"/>
    </source>
</evidence>
<dbReference type="GO" id="GO:0030983">
    <property type="term" value="F:mismatched DNA binding"/>
    <property type="evidence" value="ECO:0007669"/>
    <property type="project" value="InterPro"/>
</dbReference>
<dbReference type="Gene3D" id="1.10.1420.10">
    <property type="match status" value="2"/>
</dbReference>
<dbReference type="GO" id="GO:0006298">
    <property type="term" value="P:mismatch repair"/>
    <property type="evidence" value="ECO:0007669"/>
    <property type="project" value="InterPro"/>
</dbReference>
<dbReference type="PIRSF" id="PIRSF037677">
    <property type="entry name" value="DNA_mis_repair_Msh6"/>
    <property type="match status" value="1"/>
</dbReference>
<accession>A0A6C0HTR0</accession>
<dbReference type="Pfam" id="PF05192">
    <property type="entry name" value="MutS_III"/>
    <property type="match status" value="1"/>
</dbReference>
<protein>
    <recommendedName>
        <fullName evidence="9">DNA mismatch repair proteins mutS family domain-containing protein</fullName>
    </recommendedName>
</protein>
<dbReference type="Gene3D" id="3.40.50.300">
    <property type="entry name" value="P-loop containing nucleotide triphosphate hydrolases"/>
    <property type="match status" value="1"/>
</dbReference>
<dbReference type="InterPro" id="IPR007696">
    <property type="entry name" value="DNA_mismatch_repair_MutS_core"/>
</dbReference>
<feature type="domain" description="DNA mismatch repair protein MutS core" evidence="6">
    <location>
        <begin position="345"/>
        <end position="702"/>
    </location>
</feature>
<evidence type="ECO:0000256" key="2">
    <source>
        <dbReference type="ARBA" id="ARBA00022741"/>
    </source>
</evidence>
<evidence type="ECO:0008006" key="9">
    <source>
        <dbReference type="Google" id="ProtNLM"/>
    </source>
</evidence>
<keyword evidence="4" id="KW-0067">ATP-binding</keyword>
<dbReference type="SMART" id="SM00533">
    <property type="entry name" value="MUTSd"/>
    <property type="match status" value="1"/>
</dbReference>
<reference evidence="8" key="1">
    <citation type="journal article" date="2020" name="Nature">
        <title>Giant virus diversity and host interactions through global metagenomics.</title>
        <authorList>
            <person name="Schulz F."/>
            <person name="Roux S."/>
            <person name="Paez-Espino D."/>
            <person name="Jungbluth S."/>
            <person name="Walsh D.A."/>
            <person name="Denef V.J."/>
            <person name="McMahon K.D."/>
            <person name="Konstantinidis K.T."/>
            <person name="Eloe-Fadrosh E.A."/>
            <person name="Kyrpides N.C."/>
            <person name="Woyke T."/>
        </authorList>
    </citation>
    <scope>NUCLEOTIDE SEQUENCE</scope>
    <source>
        <strain evidence="8">GVMAG-M-3300023184-168</strain>
    </source>
</reference>
<dbReference type="InterPro" id="IPR036678">
    <property type="entry name" value="MutS_con_dom_sf"/>
</dbReference>
<dbReference type="GO" id="GO:0140664">
    <property type="term" value="F:ATP-dependent DNA damage sensor activity"/>
    <property type="evidence" value="ECO:0007669"/>
    <property type="project" value="InterPro"/>
</dbReference>
<evidence type="ECO:0000256" key="5">
    <source>
        <dbReference type="ARBA" id="ARBA00023125"/>
    </source>
</evidence>
<dbReference type="PANTHER" id="PTHR11361:SF148">
    <property type="entry name" value="DNA MISMATCH REPAIR PROTEIN MSH6"/>
    <property type="match status" value="1"/>
</dbReference>
<dbReference type="GO" id="GO:0005524">
    <property type="term" value="F:ATP binding"/>
    <property type="evidence" value="ECO:0007669"/>
    <property type="project" value="UniProtKB-KW"/>
</dbReference>
<evidence type="ECO:0000256" key="4">
    <source>
        <dbReference type="ARBA" id="ARBA00022840"/>
    </source>
</evidence>
<dbReference type="InterPro" id="IPR016151">
    <property type="entry name" value="DNA_mismatch_repair_MutS_N"/>
</dbReference>
<keyword evidence="2" id="KW-0547">Nucleotide-binding</keyword>
<dbReference type="InterPro" id="IPR036187">
    <property type="entry name" value="DNA_mismatch_repair_MutS_sf"/>
</dbReference>
<dbReference type="InterPro" id="IPR027417">
    <property type="entry name" value="P-loop_NTPase"/>
</dbReference>
<keyword evidence="5" id="KW-0238">DNA-binding</keyword>
<dbReference type="SUPFAM" id="SSF55271">
    <property type="entry name" value="DNA repair protein MutS, domain I"/>
    <property type="match status" value="1"/>
</dbReference>
<sequence length="1005" mass="115562">MSKSISTSDDNIYSEYFKITRENQTKYGKKTIVLMQVGSFLEIYGIKTPTGDIIESQIEDFTEICQLNIAEKKSGFGNKGQIVMAGFGVYLLDKYLPKIIDGGYIAAVYLQEPDPKNKKVFLRKLHKIYSPGTFISCETDSSPQITNNIMCVWVHKSKPLFNSDFSKLREIMVCGISVINIFTGKSYIFQYDCNYLLNNTSFDELERAVSVFNPSEILFVSPFEKDEMKKAMQFSGIGYQTIHNYNSSDEQNIKITNCTNQKYIKQILTKFYSDDIYNVCSEFHENIIATQSYCFLLNFIQEQNPDLVRKIGIPIFNNVSNRLVLANHTLMQLNIIEEGTKKNKGQYSCVTNFINKCCSAIGKRKLQYQITNPTSEKEWLNKEYEMISVMLEPEKYDKIDIFRRLLTQIRDIEKIMRQILIKRVYPSSIAHLYNTIEYIYQIQETLKKLDDISDYLCDDFLEEGSQEYINDITKKIIIFLNERLFIDICKKTSSITSFDENIIKKGVSIELDNVVLDYDKNIRIFNGMKEKINGIMQKHDNSYDTEFIKVHETDKSGVSLQITTKRSQTLKMLLDKTGDTSFEIEGVIIDFKDIKFSKAGSSTTNMDIEHPVLNLITKKMLKSKEMMNELIKNTYFEIINEIEKNWLEDIENLVKYIGKIDVLQSKAYLAKNYNYCKPNIIDSYEKAFVEAIDLRHCLIEQFQQNEIYVTNTVSLGKDNENGILLYGTNAVGKTSLIRALGIAIIMAQAGFYVPCSQFHYKPYTAIYSRILGNDNIFKGLSTFAVEMSELRVILKTADENSLILGDELCSGTETESALSIFVAGLMKLCEKKASFIFATHFHEITSYNEIVEMNEILLKHMTVRYDRELDCLVYDRKLKEGSGPRMYGLEVCKSLYLDEEFLELAHSIREKYFPNSRGELSNNTSIYNSNKIRGICEMCNTEIAKETHHLSPQKDADLDGFIGSFHKNHSANLASVCDACHDNIHKNDVKLVKKKTSKGTKILKE</sequence>
<dbReference type="SUPFAM" id="SSF52540">
    <property type="entry name" value="P-loop containing nucleoside triphosphate hydrolases"/>
    <property type="match status" value="1"/>
</dbReference>
<organism evidence="8">
    <name type="scientific">viral metagenome</name>
    <dbReference type="NCBI Taxonomy" id="1070528"/>
    <lineage>
        <taxon>unclassified sequences</taxon>
        <taxon>metagenomes</taxon>
        <taxon>organismal metagenomes</taxon>
    </lineage>
</organism>
<dbReference type="InterPro" id="IPR017261">
    <property type="entry name" value="DNA_mismatch_repair_MutS/MSH"/>
</dbReference>
<dbReference type="InterPro" id="IPR045076">
    <property type="entry name" value="MutS"/>
</dbReference>
<evidence type="ECO:0000256" key="1">
    <source>
        <dbReference type="ARBA" id="ARBA00006271"/>
    </source>
</evidence>
<dbReference type="SMART" id="SM00534">
    <property type="entry name" value="MUTSac"/>
    <property type="match status" value="1"/>
</dbReference>
<name>A0A6C0HTR0_9ZZZZ</name>
<dbReference type="Gene3D" id="3.40.1170.10">
    <property type="entry name" value="DNA repair protein MutS, domain I"/>
    <property type="match status" value="1"/>
</dbReference>
<evidence type="ECO:0000259" key="6">
    <source>
        <dbReference type="SMART" id="SM00533"/>
    </source>
</evidence>
<dbReference type="Pfam" id="PF00488">
    <property type="entry name" value="MutS_V"/>
    <property type="match status" value="1"/>
</dbReference>